<reference evidence="2" key="1">
    <citation type="submission" date="2017-02" db="EMBL/GenBank/DDBJ databases">
        <authorList>
            <person name="Varghese N."/>
            <person name="Submissions S."/>
        </authorList>
    </citation>
    <scope>NUCLEOTIDE SEQUENCE [LARGE SCALE GENOMIC DNA]</scope>
    <source>
        <strain evidence="2">ATCC 700200</strain>
    </source>
</reference>
<dbReference type="Proteomes" id="UP000190774">
    <property type="component" value="Unassembled WGS sequence"/>
</dbReference>
<dbReference type="EMBL" id="FUYE01000004">
    <property type="protein sequence ID" value="SKA88860.1"/>
    <property type="molecule type" value="Genomic_DNA"/>
</dbReference>
<evidence type="ECO:0000313" key="2">
    <source>
        <dbReference type="Proteomes" id="UP000190774"/>
    </source>
</evidence>
<organism evidence="1 2">
    <name type="scientific">Prosthecobacter debontii</name>
    <dbReference type="NCBI Taxonomy" id="48467"/>
    <lineage>
        <taxon>Bacteria</taxon>
        <taxon>Pseudomonadati</taxon>
        <taxon>Verrucomicrobiota</taxon>
        <taxon>Verrucomicrobiia</taxon>
        <taxon>Verrucomicrobiales</taxon>
        <taxon>Verrucomicrobiaceae</taxon>
        <taxon>Prosthecobacter</taxon>
    </lineage>
</organism>
<evidence type="ECO:0000313" key="1">
    <source>
        <dbReference type="EMBL" id="SKA88860.1"/>
    </source>
</evidence>
<accession>A0A1T4XH36</accession>
<keyword evidence="2" id="KW-1185">Reference proteome</keyword>
<name>A0A1T4XH36_9BACT</name>
<sequence>MEIGPNFLSVQTAADGSQWTAFPSYRCGSLSILNNSGADVHLKRAGEDTASRVLLLKDGQAWMCKVTNAQEIQVRRVDESNTQVTLHAEAE</sequence>
<gene>
    <name evidence="1" type="ORF">SAMN02745166_01497</name>
</gene>
<proteinExistence type="predicted"/>
<dbReference type="AlphaFoldDB" id="A0A1T4XH36"/>
<dbReference type="STRING" id="48467.SAMN02745166_01497"/>
<protein>
    <submittedName>
        <fullName evidence="1">Uncharacterized protein</fullName>
    </submittedName>
</protein>